<proteinExistence type="predicted"/>
<evidence type="ECO:0000313" key="1">
    <source>
        <dbReference type="EMBL" id="MDP8174858.1"/>
    </source>
</evidence>
<organism evidence="1 2">
    <name type="scientific">Phocoenobacter skyensis</name>
    <dbReference type="NCBI Taxonomy" id="97481"/>
    <lineage>
        <taxon>Bacteria</taxon>
        <taxon>Pseudomonadati</taxon>
        <taxon>Pseudomonadota</taxon>
        <taxon>Gammaproteobacteria</taxon>
        <taxon>Pasteurellales</taxon>
        <taxon>Pasteurellaceae</taxon>
        <taxon>Phocoenobacter</taxon>
    </lineage>
</organism>
<reference evidence="1" key="1">
    <citation type="journal article" date="2023" name="Front. Microbiol.">
        <title>Phylogeography and host specificity of Pasteurellaceae pathogenic to sea-farmed fish in the north-east Atlantic.</title>
        <authorList>
            <person name="Gulla S."/>
            <person name="Colquhoun D.J."/>
            <person name="Olsen A.B."/>
            <person name="Spilsberg B."/>
            <person name="Lagesen K."/>
            <person name="Aakesson C.P."/>
            <person name="Strom S."/>
            <person name="Manji F."/>
            <person name="Birkbeck T.H."/>
            <person name="Nilsen H.K."/>
        </authorList>
    </citation>
    <scope>NUCLEOTIDE SEQUENCE</scope>
    <source>
        <strain evidence="1">98B1</strain>
    </source>
</reference>
<sequence length="200" mass="24196">MENYCEPYYGIKIEKPFANIWFTPSVNYYCVFVGHQPENHDHYDYIECYFRSYENRPIIRVCVDDAFVLLCFLAQKEHCKAPDIMRWLSEISSKEEYIQRAKYIRKKIAYLQPCSVVFEEEGKDIFEEDISYDWYGPTLFVKEKADSYEIYHDYYPERSNHRIQETVAIIYDKSLLYPYLLNKQFFLLLNRARGELPLLD</sequence>
<accession>A0AAJ6P2M7</accession>
<evidence type="ECO:0008006" key="3">
    <source>
        <dbReference type="Google" id="ProtNLM"/>
    </source>
</evidence>
<dbReference type="EMBL" id="JASAYT010000013">
    <property type="protein sequence ID" value="MDP8174858.1"/>
    <property type="molecule type" value="Genomic_DNA"/>
</dbReference>
<evidence type="ECO:0000313" key="2">
    <source>
        <dbReference type="Proteomes" id="UP001231736"/>
    </source>
</evidence>
<dbReference type="Proteomes" id="UP001231736">
    <property type="component" value="Unassembled WGS sequence"/>
</dbReference>
<gene>
    <name evidence="1" type="ORF">QJU97_05225</name>
</gene>
<comment type="caution">
    <text evidence="1">The sequence shown here is derived from an EMBL/GenBank/DDBJ whole genome shotgun (WGS) entry which is preliminary data.</text>
</comment>
<dbReference type="RefSeq" id="WP_306387410.1">
    <property type="nucleotide sequence ID" value="NZ_JASAYT010000013.1"/>
</dbReference>
<protein>
    <recommendedName>
        <fullName evidence="3">Immunity protein 42</fullName>
    </recommendedName>
</protein>
<dbReference type="AlphaFoldDB" id="A0AAJ6P2M7"/>
<name>A0AAJ6P2M7_9PAST</name>